<proteinExistence type="predicted"/>
<keyword evidence="1" id="KW-0732">Signal</keyword>
<comment type="caution">
    <text evidence="2">The sequence shown here is derived from an EMBL/GenBank/DDBJ whole genome shotgun (WGS) entry which is preliminary data.</text>
</comment>
<protein>
    <submittedName>
        <fullName evidence="2">Uncharacterized protein</fullName>
    </submittedName>
</protein>
<feature type="chain" id="PRO_5042053833" evidence="1">
    <location>
        <begin position="33"/>
        <end position="424"/>
    </location>
</feature>
<evidence type="ECO:0000313" key="3">
    <source>
        <dbReference type="Proteomes" id="UP001199106"/>
    </source>
</evidence>
<accession>A0AAD4F9T2</accession>
<gene>
    <name evidence="2" type="ORF">G6011_06992</name>
</gene>
<organism evidence="2 3">
    <name type="scientific">Alternaria panax</name>
    <dbReference type="NCBI Taxonomy" id="48097"/>
    <lineage>
        <taxon>Eukaryota</taxon>
        <taxon>Fungi</taxon>
        <taxon>Dikarya</taxon>
        <taxon>Ascomycota</taxon>
        <taxon>Pezizomycotina</taxon>
        <taxon>Dothideomycetes</taxon>
        <taxon>Pleosporomycetidae</taxon>
        <taxon>Pleosporales</taxon>
        <taxon>Pleosporineae</taxon>
        <taxon>Pleosporaceae</taxon>
        <taxon>Alternaria</taxon>
        <taxon>Alternaria sect. Panax</taxon>
    </lineage>
</organism>
<evidence type="ECO:0000256" key="1">
    <source>
        <dbReference type="SAM" id="SignalP"/>
    </source>
</evidence>
<sequence>MALKFQVASTTNNLWFLVPVVIELQSCPAVRAVEITELMVPAHMSFLASGTSTVVCSPQEDKGRFRWACLTLPTQHDTGARRLHPRSLTNILKMDQSWIGDTQLYPPIPLLVFLPSSNKTGSEKAVRGLLEHLDDQRYTAYATTLTFRSAVVDRYLKQFVGSNETSSTFSQILTNTTSIMHCGALLPLEASALASNSTIHLITGVRVYIVYPPTLHNMMTVHKYFLDLTQHFTPKHANVCNDLQEGIAIVQHAGQTVTIPPFCPTTVFSTTISAGFTIRSRCQDDLSMRLLHLDLMVAQVKAVQYVYQETANTSLEYHTTQLYKEFSTFLRASEPSTPSLRLTLALGAAWREKGTRFRALVEEYVSKPSREQIRKNVPRLWNLAVRNQGLEECPVCNVNIKDLGVAFGAHFQKEHWNQAEDGDL</sequence>
<dbReference type="AlphaFoldDB" id="A0AAD4F9T2"/>
<reference evidence="2" key="1">
    <citation type="submission" date="2021-07" db="EMBL/GenBank/DDBJ databases">
        <title>Genome Resource of American Ginseng Black Spot Pathogen Alternaria panax.</title>
        <authorList>
            <person name="Qiu C."/>
            <person name="Wang W."/>
            <person name="Liu Z."/>
        </authorList>
    </citation>
    <scope>NUCLEOTIDE SEQUENCE</scope>
    <source>
        <strain evidence="2">BNCC115425</strain>
    </source>
</reference>
<dbReference type="Proteomes" id="UP001199106">
    <property type="component" value="Unassembled WGS sequence"/>
</dbReference>
<name>A0AAD4F9T2_9PLEO</name>
<evidence type="ECO:0000313" key="2">
    <source>
        <dbReference type="EMBL" id="KAG9185661.1"/>
    </source>
</evidence>
<feature type="signal peptide" evidence="1">
    <location>
        <begin position="1"/>
        <end position="32"/>
    </location>
</feature>
<keyword evidence="3" id="KW-1185">Reference proteome</keyword>
<dbReference type="EMBL" id="JAANER010000010">
    <property type="protein sequence ID" value="KAG9185661.1"/>
    <property type="molecule type" value="Genomic_DNA"/>
</dbReference>